<protein>
    <submittedName>
        <fullName evidence="1">DUF1273 family protein</fullName>
    </submittedName>
</protein>
<gene>
    <name evidence="1" type="ORF">IAA84_12365</name>
</gene>
<dbReference type="SUPFAM" id="SSF102405">
    <property type="entry name" value="MCP/YpsA-like"/>
    <property type="match status" value="1"/>
</dbReference>
<name>A0A9D1G1Y7_9FIRM</name>
<dbReference type="PANTHER" id="PTHR38440">
    <property type="entry name" value="UPF0398 PROTEIN YPSA"/>
    <property type="match status" value="1"/>
</dbReference>
<comment type="caution">
    <text evidence="1">The sequence shown here is derived from an EMBL/GenBank/DDBJ whole genome shotgun (WGS) entry which is preliminary data.</text>
</comment>
<organism evidence="1 2">
    <name type="scientific">Candidatus Alectryocaccomicrobium excrementavium</name>
    <dbReference type="NCBI Taxonomy" id="2840668"/>
    <lineage>
        <taxon>Bacteria</taxon>
        <taxon>Bacillati</taxon>
        <taxon>Bacillota</taxon>
        <taxon>Clostridia</taxon>
        <taxon>Candidatus Alectryocaccomicrobium</taxon>
    </lineage>
</organism>
<dbReference type="Proteomes" id="UP000824140">
    <property type="component" value="Unassembled WGS sequence"/>
</dbReference>
<reference evidence="1" key="2">
    <citation type="journal article" date="2021" name="PeerJ">
        <title>Extensive microbial diversity within the chicken gut microbiome revealed by metagenomics and culture.</title>
        <authorList>
            <person name="Gilroy R."/>
            <person name="Ravi A."/>
            <person name="Getino M."/>
            <person name="Pursley I."/>
            <person name="Horton D.L."/>
            <person name="Alikhan N.F."/>
            <person name="Baker D."/>
            <person name="Gharbi K."/>
            <person name="Hall N."/>
            <person name="Watson M."/>
            <person name="Adriaenssens E.M."/>
            <person name="Foster-Nyarko E."/>
            <person name="Jarju S."/>
            <person name="Secka A."/>
            <person name="Antonio M."/>
            <person name="Oren A."/>
            <person name="Chaudhuri R.R."/>
            <person name="La Ragione R."/>
            <person name="Hildebrand F."/>
            <person name="Pallen M.J."/>
        </authorList>
    </citation>
    <scope>NUCLEOTIDE SEQUENCE</scope>
    <source>
        <strain evidence="1">13766</strain>
    </source>
</reference>
<reference evidence="1" key="1">
    <citation type="submission" date="2020-10" db="EMBL/GenBank/DDBJ databases">
        <authorList>
            <person name="Gilroy R."/>
        </authorList>
    </citation>
    <scope>NUCLEOTIDE SEQUENCE</scope>
    <source>
        <strain evidence="1">13766</strain>
    </source>
</reference>
<dbReference type="InterPro" id="IPR010697">
    <property type="entry name" value="YspA"/>
</dbReference>
<sequence length="178" mass="20082">MLTCAFTGHRPDKLPYLRQAAHAEYRRLSAVLFAICMELYGEGYTHFLSGMALGVDMLAAEVVLKMRRAYPELSLTCVLPCRDQASRWNEADRLRHQAILLQADGIVCLQENYSRAAMLARDRYLVQHSDCVLAVFNGSPGGTKYTVDCALQAGRRVVRIDPLTFERTEDFGQIRLPI</sequence>
<proteinExistence type="predicted"/>
<dbReference type="EMBL" id="DVJN01000233">
    <property type="protein sequence ID" value="HIS93801.1"/>
    <property type="molecule type" value="Genomic_DNA"/>
</dbReference>
<accession>A0A9D1G1Y7</accession>
<dbReference type="Pfam" id="PF06908">
    <property type="entry name" value="YpsA"/>
    <property type="match status" value="1"/>
</dbReference>
<dbReference type="AlphaFoldDB" id="A0A9D1G1Y7"/>
<evidence type="ECO:0000313" key="2">
    <source>
        <dbReference type="Proteomes" id="UP000824140"/>
    </source>
</evidence>
<dbReference type="Gene3D" id="3.40.50.450">
    <property type="match status" value="1"/>
</dbReference>
<dbReference type="PANTHER" id="PTHR38440:SF1">
    <property type="entry name" value="UPF0398 PROTEIN SPR0331"/>
    <property type="match status" value="1"/>
</dbReference>
<evidence type="ECO:0000313" key="1">
    <source>
        <dbReference type="EMBL" id="HIS93801.1"/>
    </source>
</evidence>